<protein>
    <submittedName>
        <fullName evidence="2">Uncharacterized protein</fullName>
    </submittedName>
</protein>
<comment type="caution">
    <text evidence="2">The sequence shown here is derived from an EMBL/GenBank/DDBJ whole genome shotgun (WGS) entry which is preliminary data.</text>
</comment>
<dbReference type="RefSeq" id="WP_111869143.1">
    <property type="nucleotide sequence ID" value="NZ_QLYX01000008.1"/>
</dbReference>
<dbReference type="OrthoDB" id="4949368at2"/>
<dbReference type="EMBL" id="QLYX01000008">
    <property type="protein sequence ID" value="RAY13602.1"/>
    <property type="molecule type" value="Genomic_DNA"/>
</dbReference>
<proteinExistence type="predicted"/>
<accession>A0A365H3M9</accession>
<evidence type="ECO:0000313" key="2">
    <source>
        <dbReference type="EMBL" id="RAY13602.1"/>
    </source>
</evidence>
<keyword evidence="3" id="KW-1185">Reference proteome</keyword>
<sequence>MNPAQRDDAWLKAATPAQIAQAHDAGELVALMGGHVPDIPAEGQLTHEHVTQMTPAQITQALHAGRLTDVLTTAPSPPPRVTAPPGQLTDSAVSGMRPDEVTEAMAAGKLDFLMGRVPGVPYVETPRSGEF</sequence>
<dbReference type="Proteomes" id="UP000251891">
    <property type="component" value="Unassembled WGS sequence"/>
</dbReference>
<evidence type="ECO:0000313" key="3">
    <source>
        <dbReference type="Proteomes" id="UP000251891"/>
    </source>
</evidence>
<dbReference type="AlphaFoldDB" id="A0A365H3M9"/>
<gene>
    <name evidence="2" type="ORF">DPM19_18155</name>
</gene>
<evidence type="ECO:0000256" key="1">
    <source>
        <dbReference type="SAM" id="MobiDB-lite"/>
    </source>
</evidence>
<name>A0A365H3M9_9ACTN</name>
<reference evidence="2 3" key="1">
    <citation type="submission" date="2018-06" db="EMBL/GenBank/DDBJ databases">
        <title>Actinomadura craniellae sp. nov. isolated from marine sponge Craniella sp.</title>
        <authorList>
            <person name="Li L."/>
            <person name="Xu Q.H."/>
            <person name="Lin H.W."/>
            <person name="Lu Y.H."/>
        </authorList>
    </citation>
    <scope>NUCLEOTIDE SEQUENCE [LARGE SCALE GENOMIC DNA]</scope>
    <source>
        <strain evidence="2 3">LHW63021</strain>
    </source>
</reference>
<organism evidence="2 3">
    <name type="scientific">Actinomadura craniellae</name>
    <dbReference type="NCBI Taxonomy" id="2231787"/>
    <lineage>
        <taxon>Bacteria</taxon>
        <taxon>Bacillati</taxon>
        <taxon>Actinomycetota</taxon>
        <taxon>Actinomycetes</taxon>
        <taxon>Streptosporangiales</taxon>
        <taxon>Thermomonosporaceae</taxon>
        <taxon>Actinomadura</taxon>
    </lineage>
</organism>
<feature type="region of interest" description="Disordered" evidence="1">
    <location>
        <begin position="73"/>
        <end position="94"/>
    </location>
</feature>